<keyword evidence="2" id="KW-0804">Transcription</keyword>
<dbReference type="EMBL" id="RJTM01000054">
    <property type="protein sequence ID" value="RNL88910.1"/>
    <property type="molecule type" value="Genomic_DNA"/>
</dbReference>
<dbReference type="GO" id="GO:0003700">
    <property type="term" value="F:DNA-binding transcription factor activity"/>
    <property type="evidence" value="ECO:0007669"/>
    <property type="project" value="InterPro"/>
</dbReference>
<dbReference type="PROSITE" id="PS01124">
    <property type="entry name" value="HTH_ARAC_FAMILY_2"/>
    <property type="match status" value="1"/>
</dbReference>
<organism evidence="4 5">
    <name type="scientific">Sinomicrobium pectinilyticum</name>
    <dbReference type="NCBI Taxonomy" id="1084421"/>
    <lineage>
        <taxon>Bacteria</taxon>
        <taxon>Pseudomonadati</taxon>
        <taxon>Bacteroidota</taxon>
        <taxon>Flavobacteriia</taxon>
        <taxon>Flavobacteriales</taxon>
        <taxon>Flavobacteriaceae</taxon>
        <taxon>Sinomicrobium</taxon>
    </lineage>
</organism>
<proteinExistence type="predicted"/>
<reference evidence="4 5" key="1">
    <citation type="submission" date="2018-10" db="EMBL/GenBank/DDBJ databases">
        <title>Sinomicrobium pectinilyticum sp. nov., a pectinase-producing bacterium isolated from alkaline and saline soil, and emended description of the genus Sinomicrobium.</title>
        <authorList>
            <person name="Cheng B."/>
            <person name="Li C."/>
            <person name="Lai Q."/>
            <person name="Du M."/>
            <person name="Shao Z."/>
            <person name="Xu P."/>
            <person name="Yang C."/>
        </authorList>
    </citation>
    <scope>NUCLEOTIDE SEQUENCE [LARGE SCALE GENOMIC DNA]</scope>
    <source>
        <strain evidence="4 5">5DNS001</strain>
    </source>
</reference>
<dbReference type="RefSeq" id="WP_123215430.1">
    <property type="nucleotide sequence ID" value="NZ_RJTM01000054.1"/>
</dbReference>
<evidence type="ECO:0000256" key="2">
    <source>
        <dbReference type="ARBA" id="ARBA00023163"/>
    </source>
</evidence>
<dbReference type="InterPro" id="IPR009057">
    <property type="entry name" value="Homeodomain-like_sf"/>
</dbReference>
<dbReference type="AlphaFoldDB" id="A0A3N0ELZ2"/>
<evidence type="ECO:0000313" key="5">
    <source>
        <dbReference type="Proteomes" id="UP000267469"/>
    </source>
</evidence>
<dbReference type="InterPro" id="IPR018060">
    <property type="entry name" value="HTH_AraC"/>
</dbReference>
<dbReference type="Pfam" id="PF00165">
    <property type="entry name" value="HTH_AraC"/>
    <property type="match status" value="1"/>
</dbReference>
<comment type="caution">
    <text evidence="4">The sequence shown here is derived from an EMBL/GenBank/DDBJ whole genome shotgun (WGS) entry which is preliminary data.</text>
</comment>
<sequence length="43" mass="4761">MVEFTNLPLKAIAISIGYSLPHFCEVFKETYDMTPGQIRKGGG</sequence>
<protein>
    <submittedName>
        <fullName evidence="4">AraC family transcriptional regulator</fullName>
    </submittedName>
</protein>
<evidence type="ECO:0000313" key="4">
    <source>
        <dbReference type="EMBL" id="RNL88910.1"/>
    </source>
</evidence>
<evidence type="ECO:0000259" key="3">
    <source>
        <dbReference type="PROSITE" id="PS01124"/>
    </source>
</evidence>
<keyword evidence="5" id="KW-1185">Reference proteome</keyword>
<accession>A0A3N0ELZ2</accession>
<dbReference type="Proteomes" id="UP000267469">
    <property type="component" value="Unassembled WGS sequence"/>
</dbReference>
<dbReference type="SUPFAM" id="SSF46689">
    <property type="entry name" value="Homeodomain-like"/>
    <property type="match status" value="1"/>
</dbReference>
<dbReference type="GO" id="GO:0043565">
    <property type="term" value="F:sequence-specific DNA binding"/>
    <property type="evidence" value="ECO:0007669"/>
    <property type="project" value="InterPro"/>
</dbReference>
<gene>
    <name evidence="4" type="ORF">ED312_07690</name>
</gene>
<keyword evidence="1" id="KW-0805">Transcription regulation</keyword>
<dbReference type="OrthoDB" id="9816335at2"/>
<dbReference type="Gene3D" id="1.10.10.60">
    <property type="entry name" value="Homeodomain-like"/>
    <property type="match status" value="1"/>
</dbReference>
<feature type="domain" description="HTH araC/xylS-type" evidence="3">
    <location>
        <begin position="1"/>
        <end position="41"/>
    </location>
</feature>
<name>A0A3N0ELZ2_SINP1</name>
<evidence type="ECO:0000256" key="1">
    <source>
        <dbReference type="ARBA" id="ARBA00023015"/>
    </source>
</evidence>